<organism evidence="2 3">
    <name type="scientific">Candidatus Companilactobacillus pullicola</name>
    <dbReference type="NCBI Taxonomy" id="2838523"/>
    <lineage>
        <taxon>Bacteria</taxon>
        <taxon>Bacillati</taxon>
        <taxon>Bacillota</taxon>
        <taxon>Bacilli</taxon>
        <taxon>Lactobacillales</taxon>
        <taxon>Lactobacillaceae</taxon>
        <taxon>Companilactobacillus</taxon>
    </lineage>
</organism>
<proteinExistence type="predicted"/>
<reference evidence="2" key="2">
    <citation type="submission" date="2021-04" db="EMBL/GenBank/DDBJ databases">
        <authorList>
            <person name="Gilroy R."/>
        </authorList>
    </citation>
    <scope>NUCLEOTIDE SEQUENCE</scope>
    <source>
        <strain evidence="2">3204</strain>
    </source>
</reference>
<reference evidence="2" key="1">
    <citation type="journal article" date="2021" name="PeerJ">
        <title>Extensive microbial diversity within the chicken gut microbiome revealed by metagenomics and culture.</title>
        <authorList>
            <person name="Gilroy R."/>
            <person name="Ravi A."/>
            <person name="Getino M."/>
            <person name="Pursley I."/>
            <person name="Horton D.L."/>
            <person name="Alikhan N.F."/>
            <person name="Baker D."/>
            <person name="Gharbi K."/>
            <person name="Hall N."/>
            <person name="Watson M."/>
            <person name="Adriaenssens E.M."/>
            <person name="Foster-Nyarko E."/>
            <person name="Jarju S."/>
            <person name="Secka A."/>
            <person name="Antonio M."/>
            <person name="Oren A."/>
            <person name="Chaudhuri R.R."/>
            <person name="La Ragione R."/>
            <person name="Hildebrand F."/>
            <person name="Pallen M.J."/>
        </authorList>
    </citation>
    <scope>NUCLEOTIDE SEQUENCE</scope>
    <source>
        <strain evidence="2">3204</strain>
    </source>
</reference>
<sequence>MDRIVSGLPFIISWAFQAYEFILFVYCLMSFIPALYNSAFGRFVAAMVNPFLNLIRRVIPTSIGLFDFSPIIAIIILRLIQRVIFMIIL</sequence>
<dbReference type="Pfam" id="PF02325">
    <property type="entry name" value="CCB3_YggT"/>
    <property type="match status" value="1"/>
</dbReference>
<dbReference type="InterPro" id="IPR003425">
    <property type="entry name" value="CCB3/YggT"/>
</dbReference>
<feature type="transmembrane region" description="Helical" evidence="1">
    <location>
        <begin position="59"/>
        <end position="80"/>
    </location>
</feature>
<dbReference type="EMBL" id="DXCM01000003">
    <property type="protein sequence ID" value="HIY91367.1"/>
    <property type="molecule type" value="Genomic_DNA"/>
</dbReference>
<keyword evidence="1" id="KW-0472">Membrane</keyword>
<name>A0A9D2CMI5_9LACO</name>
<accession>A0A9D2CMI5</accession>
<keyword evidence="1" id="KW-1133">Transmembrane helix</keyword>
<dbReference type="Proteomes" id="UP000824013">
    <property type="component" value="Unassembled WGS sequence"/>
</dbReference>
<comment type="caution">
    <text evidence="2">The sequence shown here is derived from an EMBL/GenBank/DDBJ whole genome shotgun (WGS) entry which is preliminary data.</text>
</comment>
<protein>
    <submittedName>
        <fullName evidence="2">YggT family protein</fullName>
    </submittedName>
</protein>
<keyword evidence="1" id="KW-0812">Transmembrane</keyword>
<feature type="transmembrane region" description="Helical" evidence="1">
    <location>
        <begin position="21"/>
        <end position="39"/>
    </location>
</feature>
<dbReference type="GO" id="GO:0016020">
    <property type="term" value="C:membrane"/>
    <property type="evidence" value="ECO:0007669"/>
    <property type="project" value="InterPro"/>
</dbReference>
<evidence type="ECO:0000256" key="1">
    <source>
        <dbReference type="SAM" id="Phobius"/>
    </source>
</evidence>
<evidence type="ECO:0000313" key="2">
    <source>
        <dbReference type="EMBL" id="HIY91367.1"/>
    </source>
</evidence>
<dbReference type="AlphaFoldDB" id="A0A9D2CMI5"/>
<gene>
    <name evidence="2" type="ORF">H9820_00300</name>
</gene>
<evidence type="ECO:0000313" key="3">
    <source>
        <dbReference type="Proteomes" id="UP000824013"/>
    </source>
</evidence>